<reference evidence="2" key="1">
    <citation type="submission" date="2021-09" db="EMBL/GenBank/DDBJ databases">
        <title>Genomic analysis of Ralstonia spp.</title>
        <authorList>
            <person name="Aburjaile F."/>
            <person name="Ariute J.C."/>
            <person name="Pais A.K.L."/>
            <person name="Albuquerque G.M.R."/>
            <person name="Silva A.M.F."/>
            <person name="Brenig B."/>
            <person name="Azevedo V."/>
            <person name="Matiuzzi M."/>
            <person name="Ramos R."/>
            <person name="Goes-Neto A."/>
            <person name="Soares S."/>
            <person name="Iseppon A.M.B."/>
            <person name="Souza E."/>
            <person name="Gama M."/>
        </authorList>
    </citation>
    <scope>NUCLEOTIDE SEQUENCE</scope>
    <source>
        <strain evidence="2">CCRMRs91</strain>
    </source>
</reference>
<accession>A0AAW5ZSE7</accession>
<evidence type="ECO:0000313" key="2">
    <source>
        <dbReference type="EMBL" id="MDB0572861.1"/>
    </source>
</evidence>
<dbReference type="Proteomes" id="UP001144050">
    <property type="component" value="Unassembled WGS sequence"/>
</dbReference>
<evidence type="ECO:0000313" key="3">
    <source>
        <dbReference type="Proteomes" id="UP001144050"/>
    </source>
</evidence>
<evidence type="ECO:0000256" key="1">
    <source>
        <dbReference type="SAM" id="Phobius"/>
    </source>
</evidence>
<gene>
    <name evidence="2" type="ORF">LBW59_19030</name>
</gene>
<evidence type="ECO:0008006" key="4">
    <source>
        <dbReference type="Google" id="ProtNLM"/>
    </source>
</evidence>
<comment type="caution">
    <text evidence="2">The sequence shown here is derived from an EMBL/GenBank/DDBJ whole genome shotgun (WGS) entry which is preliminary data.</text>
</comment>
<dbReference type="EMBL" id="JAIVFG010000037">
    <property type="protein sequence ID" value="MDB0572861.1"/>
    <property type="molecule type" value="Genomic_DNA"/>
</dbReference>
<protein>
    <recommendedName>
        <fullName evidence="4">Pilus assembly protein</fullName>
    </recommendedName>
</protein>
<organism evidence="2 3">
    <name type="scientific">Ralstonia solanacearum</name>
    <name type="common">Pseudomonas solanacearum</name>
    <dbReference type="NCBI Taxonomy" id="305"/>
    <lineage>
        <taxon>Bacteria</taxon>
        <taxon>Pseudomonadati</taxon>
        <taxon>Pseudomonadota</taxon>
        <taxon>Betaproteobacteria</taxon>
        <taxon>Burkholderiales</taxon>
        <taxon>Burkholderiaceae</taxon>
        <taxon>Ralstonia</taxon>
        <taxon>Ralstonia solanacearum species complex</taxon>
    </lineage>
</organism>
<name>A0AAW5ZSE7_RALSL</name>
<dbReference type="AlphaFoldDB" id="A0AAW5ZSE7"/>
<dbReference type="RefSeq" id="WP_271657023.1">
    <property type="nucleotide sequence ID" value="NZ_JAIVFG010000037.1"/>
</dbReference>
<keyword evidence="1" id="KW-1133">Transmembrane helix</keyword>
<keyword evidence="1" id="KW-0812">Transmembrane</keyword>
<sequence length="239" mass="25855">MSALVALGAAAVVLGLWFPYPFRTLSGGQHLFWVMVGVDVVCGPLLTALLFSPAKSRRELTLDLSLIALTQLVALLYGLYSISLARPVVLAFEADRLIAVSAAQIDSSDLAQALPPFRALSWKGPILLGTRSPKDADEVLKSLDMSMQGLGPSARPGWWQSYEKSQPFVRQRMKKLEHLRAGLSPSGQAAVDAAVKKTGIPIDRLYYLPVVSKTSLDGWIALLDEQGMVMDYAPVGGFD</sequence>
<feature type="transmembrane region" description="Helical" evidence="1">
    <location>
        <begin position="31"/>
        <end position="51"/>
    </location>
</feature>
<proteinExistence type="predicted"/>
<feature type="transmembrane region" description="Helical" evidence="1">
    <location>
        <begin position="60"/>
        <end position="80"/>
    </location>
</feature>
<keyword evidence="1" id="KW-0472">Membrane</keyword>